<protein>
    <submittedName>
        <fullName evidence="1">Uncharacterized protein</fullName>
    </submittedName>
</protein>
<organism evidence="1">
    <name type="scientific">marine sediment metagenome</name>
    <dbReference type="NCBI Taxonomy" id="412755"/>
    <lineage>
        <taxon>unclassified sequences</taxon>
        <taxon>metagenomes</taxon>
        <taxon>ecological metagenomes</taxon>
    </lineage>
</organism>
<proteinExistence type="predicted"/>
<gene>
    <name evidence="1" type="ORF">LCGC14_3143290</name>
</gene>
<dbReference type="AlphaFoldDB" id="A0A0F8VWC9"/>
<accession>A0A0F8VWC9</accession>
<comment type="caution">
    <text evidence="1">The sequence shown here is derived from an EMBL/GenBank/DDBJ whole genome shotgun (WGS) entry which is preliminary data.</text>
</comment>
<evidence type="ECO:0000313" key="1">
    <source>
        <dbReference type="EMBL" id="KKK48622.1"/>
    </source>
</evidence>
<sequence length="127" mass="13298">MRGMINLLGPLYVRVFRRGASDVLSARRITGATSTTRITIATPTGGKRIRLISCELRSISATTTSLEVYFATGASIATTPGKEISDPTLNLTDMPTIFESWPDGAGPVGAVNDVVSLRTGVNIGASA</sequence>
<reference evidence="1" key="1">
    <citation type="journal article" date="2015" name="Nature">
        <title>Complex archaea that bridge the gap between prokaryotes and eukaryotes.</title>
        <authorList>
            <person name="Spang A."/>
            <person name="Saw J.H."/>
            <person name="Jorgensen S.L."/>
            <person name="Zaremba-Niedzwiedzka K."/>
            <person name="Martijn J."/>
            <person name="Lind A.E."/>
            <person name="van Eijk R."/>
            <person name="Schleper C."/>
            <person name="Guy L."/>
            <person name="Ettema T.J."/>
        </authorList>
    </citation>
    <scope>NUCLEOTIDE SEQUENCE</scope>
</reference>
<dbReference type="EMBL" id="LAZR01068974">
    <property type="protein sequence ID" value="KKK48622.1"/>
    <property type="molecule type" value="Genomic_DNA"/>
</dbReference>
<name>A0A0F8VWC9_9ZZZZ</name>
<feature type="non-terminal residue" evidence="1">
    <location>
        <position position="127"/>
    </location>
</feature>